<proteinExistence type="predicted"/>
<accession>A0A7W9AQW8</accession>
<evidence type="ECO:0000313" key="1">
    <source>
        <dbReference type="EMBL" id="MBB5698964.1"/>
    </source>
</evidence>
<dbReference type="Proteomes" id="UP000557739">
    <property type="component" value="Unassembled WGS sequence"/>
</dbReference>
<evidence type="ECO:0000313" key="2">
    <source>
        <dbReference type="Proteomes" id="UP000557739"/>
    </source>
</evidence>
<reference evidence="1 2" key="1">
    <citation type="submission" date="2020-08" db="EMBL/GenBank/DDBJ databases">
        <title>Genomic Encyclopedia of Type Strains, Phase IV (KMG-IV): sequencing the most valuable type-strain genomes for metagenomic binning, comparative biology and taxonomic classification.</title>
        <authorList>
            <person name="Goeker M."/>
        </authorList>
    </citation>
    <scope>NUCLEOTIDE SEQUENCE [LARGE SCALE GENOMIC DNA]</scope>
    <source>
        <strain evidence="1 2">DSM 27244</strain>
    </source>
</reference>
<gene>
    <name evidence="1" type="ORF">FHR19_002319</name>
</gene>
<sequence length="61" mass="6575">MAKLVTGPRIAALLAKVRRKSKGEAAHALVIPDLIRDPAYFFFAPGNEKEEAGPRIKSGVT</sequence>
<dbReference type="AlphaFoldDB" id="A0A7W9AQW8"/>
<dbReference type="RefSeq" id="WP_184028405.1">
    <property type="nucleotide sequence ID" value="NZ_JACIJJ010000003.1"/>
</dbReference>
<organism evidence="1 2">
    <name type="scientific">Sphingomonas yantingensis</name>
    <dbReference type="NCBI Taxonomy" id="1241761"/>
    <lineage>
        <taxon>Bacteria</taxon>
        <taxon>Pseudomonadati</taxon>
        <taxon>Pseudomonadota</taxon>
        <taxon>Alphaproteobacteria</taxon>
        <taxon>Sphingomonadales</taxon>
        <taxon>Sphingomonadaceae</taxon>
        <taxon>Sphingomonas</taxon>
    </lineage>
</organism>
<keyword evidence="2" id="KW-1185">Reference proteome</keyword>
<name>A0A7W9AQW8_9SPHN</name>
<protein>
    <submittedName>
        <fullName evidence="1">Uncharacterized protein</fullName>
    </submittedName>
</protein>
<dbReference type="EMBL" id="JACIJJ010000003">
    <property type="protein sequence ID" value="MBB5698964.1"/>
    <property type="molecule type" value="Genomic_DNA"/>
</dbReference>
<comment type="caution">
    <text evidence="1">The sequence shown here is derived from an EMBL/GenBank/DDBJ whole genome shotgun (WGS) entry which is preliminary data.</text>
</comment>